<evidence type="ECO:0000313" key="2">
    <source>
        <dbReference type="EMBL" id="GAA2342571.1"/>
    </source>
</evidence>
<feature type="region of interest" description="Disordered" evidence="1">
    <location>
        <begin position="1"/>
        <end position="21"/>
    </location>
</feature>
<gene>
    <name evidence="2" type="ORF">GCM10010246_29900</name>
</gene>
<dbReference type="Proteomes" id="UP001500253">
    <property type="component" value="Unassembled WGS sequence"/>
</dbReference>
<name>A0ABN3G3B9_9ACTN</name>
<accession>A0ABN3G3B9</accession>
<evidence type="ECO:0000256" key="1">
    <source>
        <dbReference type="SAM" id="MobiDB-lite"/>
    </source>
</evidence>
<organism evidence="2 3">
    <name type="scientific">Streptomyces cuspidosporus</name>
    <dbReference type="NCBI Taxonomy" id="66882"/>
    <lineage>
        <taxon>Bacteria</taxon>
        <taxon>Bacillati</taxon>
        <taxon>Actinomycetota</taxon>
        <taxon>Actinomycetes</taxon>
        <taxon>Kitasatosporales</taxon>
        <taxon>Streptomycetaceae</taxon>
        <taxon>Streptomyces</taxon>
    </lineage>
</organism>
<reference evidence="2 3" key="1">
    <citation type="journal article" date="2019" name="Int. J. Syst. Evol. Microbiol.">
        <title>The Global Catalogue of Microorganisms (GCM) 10K type strain sequencing project: providing services to taxonomists for standard genome sequencing and annotation.</title>
        <authorList>
            <consortium name="The Broad Institute Genomics Platform"/>
            <consortium name="The Broad Institute Genome Sequencing Center for Infectious Disease"/>
            <person name="Wu L."/>
            <person name="Ma J."/>
        </authorList>
    </citation>
    <scope>NUCLEOTIDE SEQUENCE [LARGE SCALE GENOMIC DNA]</scope>
    <source>
        <strain evidence="2 3">JCM 4316</strain>
    </source>
</reference>
<keyword evidence="3" id="KW-1185">Reference proteome</keyword>
<proteinExistence type="predicted"/>
<evidence type="ECO:0000313" key="3">
    <source>
        <dbReference type="Proteomes" id="UP001500253"/>
    </source>
</evidence>
<protein>
    <submittedName>
        <fullName evidence="2">Uncharacterized protein</fullName>
    </submittedName>
</protein>
<comment type="caution">
    <text evidence="2">The sequence shown here is derived from an EMBL/GenBank/DDBJ whole genome shotgun (WGS) entry which is preliminary data.</text>
</comment>
<sequence>MAEVRCRGGGGPGRSTFGTTATRSFSHGLRNALTFAYIPGYTVHPAARPRRPEAYMARAWEADPSALFERRLGRSAEELGNSDGNDECPDLWQLDNGDVAVIGRDLTAAYRARLPHGVNLAPDERLVVIPGNMLSAAKKDIPDA</sequence>
<dbReference type="EMBL" id="BAAASD010000010">
    <property type="protein sequence ID" value="GAA2342571.1"/>
    <property type="molecule type" value="Genomic_DNA"/>
</dbReference>